<reference evidence="2 3" key="1">
    <citation type="submission" date="2015-09" db="EMBL/GenBank/DDBJ databases">
        <title>Draft genome sequence of Kouleothrix aurantiaca JCM 19913.</title>
        <authorList>
            <person name="Hemp J."/>
        </authorList>
    </citation>
    <scope>NUCLEOTIDE SEQUENCE [LARGE SCALE GENOMIC DNA]</scope>
    <source>
        <strain evidence="2 3">COM-B</strain>
    </source>
</reference>
<name>A0A0P9CY26_9CHLR</name>
<dbReference type="Proteomes" id="UP000050509">
    <property type="component" value="Unassembled WGS sequence"/>
</dbReference>
<accession>A0A0P9CY26</accession>
<keyword evidence="3" id="KW-1185">Reference proteome</keyword>
<organism evidence="2 3">
    <name type="scientific">Kouleothrix aurantiaca</name>
    <dbReference type="NCBI Taxonomy" id="186479"/>
    <lineage>
        <taxon>Bacteria</taxon>
        <taxon>Bacillati</taxon>
        <taxon>Chloroflexota</taxon>
        <taxon>Chloroflexia</taxon>
        <taxon>Chloroflexales</taxon>
        <taxon>Roseiflexineae</taxon>
        <taxon>Roseiflexaceae</taxon>
        <taxon>Kouleothrix</taxon>
    </lineage>
</organism>
<gene>
    <name evidence="2" type="ORF">SE17_22235</name>
</gene>
<feature type="transmembrane region" description="Helical" evidence="1">
    <location>
        <begin position="27"/>
        <end position="49"/>
    </location>
</feature>
<evidence type="ECO:0000256" key="1">
    <source>
        <dbReference type="SAM" id="Phobius"/>
    </source>
</evidence>
<comment type="caution">
    <text evidence="2">The sequence shown here is derived from an EMBL/GenBank/DDBJ whole genome shotgun (WGS) entry which is preliminary data.</text>
</comment>
<keyword evidence="1" id="KW-0472">Membrane</keyword>
<evidence type="ECO:0008006" key="4">
    <source>
        <dbReference type="Google" id="ProtNLM"/>
    </source>
</evidence>
<keyword evidence="1" id="KW-0812">Transmembrane</keyword>
<sequence length="63" mass="6201">MSAAMEVLGEGVGTLGMLAGGVLGELIGLRATVGVAVLGIAISALWALASGLRHQRAMPEADA</sequence>
<dbReference type="EMBL" id="LJCR01000993">
    <property type="protein sequence ID" value="KPV51265.1"/>
    <property type="molecule type" value="Genomic_DNA"/>
</dbReference>
<evidence type="ECO:0000313" key="3">
    <source>
        <dbReference type="Proteomes" id="UP000050509"/>
    </source>
</evidence>
<protein>
    <recommendedName>
        <fullName evidence="4">Major facilitator superfamily (MFS) profile domain-containing protein</fullName>
    </recommendedName>
</protein>
<keyword evidence="1" id="KW-1133">Transmembrane helix</keyword>
<dbReference type="AlphaFoldDB" id="A0A0P9CY26"/>
<evidence type="ECO:0000313" key="2">
    <source>
        <dbReference type="EMBL" id="KPV51265.1"/>
    </source>
</evidence>
<proteinExistence type="predicted"/>